<evidence type="ECO:0000256" key="2">
    <source>
        <dbReference type="ARBA" id="ARBA00023163"/>
    </source>
</evidence>
<keyword evidence="6" id="KW-1185">Reference proteome</keyword>
<evidence type="ECO:0000256" key="1">
    <source>
        <dbReference type="ARBA" id="ARBA00023015"/>
    </source>
</evidence>
<evidence type="ECO:0000256" key="3">
    <source>
        <dbReference type="SAM" id="Phobius"/>
    </source>
</evidence>
<dbReference type="Gene3D" id="1.10.10.1320">
    <property type="entry name" value="Anti-sigma factor, zinc-finger domain"/>
    <property type="match status" value="1"/>
</dbReference>
<accession>A0ABQ7FM23</accession>
<dbReference type="Pfam" id="PF13490">
    <property type="entry name" value="zf-HC2"/>
    <property type="match status" value="1"/>
</dbReference>
<feature type="transmembrane region" description="Helical" evidence="3">
    <location>
        <begin position="98"/>
        <end position="117"/>
    </location>
</feature>
<dbReference type="RefSeq" id="WP_098752136.1">
    <property type="nucleotide sequence ID" value="NZ_WHPN01000177.1"/>
</dbReference>
<dbReference type="Proteomes" id="UP000621266">
    <property type="component" value="Unassembled WGS sequence"/>
</dbReference>
<gene>
    <name evidence="5" type="ORF">GCU69_07465</name>
</gene>
<comment type="caution">
    <text evidence="5">The sequence shown here is derived from an EMBL/GenBank/DDBJ whole genome shotgun (WGS) entry which is preliminary data.</text>
</comment>
<organism evidence="5 6">
    <name type="scientific">Streptomyces lycii</name>
    <dbReference type="NCBI Taxonomy" id="2654337"/>
    <lineage>
        <taxon>Bacteria</taxon>
        <taxon>Bacillati</taxon>
        <taxon>Actinomycetota</taxon>
        <taxon>Actinomycetes</taxon>
        <taxon>Kitasatosporales</taxon>
        <taxon>Streptomycetaceae</taxon>
        <taxon>Streptomyces</taxon>
    </lineage>
</organism>
<keyword evidence="3" id="KW-1133">Transmembrane helix</keyword>
<dbReference type="InterPro" id="IPR041916">
    <property type="entry name" value="Anti_sigma_zinc_sf"/>
</dbReference>
<dbReference type="InterPro" id="IPR027383">
    <property type="entry name" value="Znf_put"/>
</dbReference>
<sequence length="249" mass="26113">MTAPGRNSEHEAVGAYALGILDPADAARFETHLAGCNYCSAQLDEFMGIEPLLATLAESPASVPDPAALHAKPSPQVLPRLLGQVSAHRRKARRRGRYLLAAVAAVVIGGPSVAVWATSGDSGGSGTEARSAEEVFRAGMAKASATDPVSKVSATVGTEKKAWGTDTVLELKNVKGPEKCSLVAVSKKGNEEIVTSWSVPDWGYGVPGSDHPQGKDPLYVHGGSAMTPNEIDHFEVRTFDGKRLVTVES</sequence>
<protein>
    <submittedName>
        <fullName evidence="5">RNA polymerase subunit sigma</fullName>
    </submittedName>
</protein>
<name>A0ABQ7FM23_9ACTN</name>
<dbReference type="EMBL" id="WHPN01000177">
    <property type="protein sequence ID" value="KAF4409735.1"/>
    <property type="molecule type" value="Genomic_DNA"/>
</dbReference>
<keyword evidence="2" id="KW-0804">Transcription</keyword>
<proteinExistence type="predicted"/>
<keyword evidence="1" id="KW-0805">Transcription regulation</keyword>
<evidence type="ECO:0000313" key="6">
    <source>
        <dbReference type="Proteomes" id="UP000621266"/>
    </source>
</evidence>
<feature type="domain" description="Putative zinc-finger" evidence="4">
    <location>
        <begin position="11"/>
        <end position="39"/>
    </location>
</feature>
<keyword evidence="3" id="KW-0472">Membrane</keyword>
<evidence type="ECO:0000313" key="5">
    <source>
        <dbReference type="EMBL" id="KAF4409735.1"/>
    </source>
</evidence>
<evidence type="ECO:0000259" key="4">
    <source>
        <dbReference type="Pfam" id="PF13490"/>
    </source>
</evidence>
<reference evidence="5 6" key="1">
    <citation type="submission" date="2019-10" db="EMBL/GenBank/DDBJ databases">
        <title>Streptomyces tenebrisbrunneis sp.nov., an endogenous actinomycete isolated from of Lycium ruthenicum.</title>
        <authorList>
            <person name="Ma L."/>
        </authorList>
    </citation>
    <scope>NUCLEOTIDE SEQUENCE [LARGE SCALE GENOMIC DNA]</scope>
    <source>
        <strain evidence="5 6">TRM 66187</strain>
    </source>
</reference>
<keyword evidence="3" id="KW-0812">Transmembrane</keyword>